<protein>
    <recommendedName>
        <fullName evidence="13">Peptide hydrolase</fullName>
        <ecNumber evidence="13">3.4.-.-</ecNumber>
    </recommendedName>
</protein>
<feature type="region of interest" description="Disordered" evidence="14">
    <location>
        <begin position="1"/>
        <end position="21"/>
    </location>
</feature>
<comment type="function">
    <text evidence="10">When phosphate concentrations are high it phosphorylates the PHO4 transcription factor thus establishing repression.</text>
</comment>
<evidence type="ECO:0000313" key="18">
    <source>
        <dbReference type="Proteomes" id="UP001275084"/>
    </source>
</evidence>
<dbReference type="FunFam" id="3.30.200.20:FF:000062">
    <property type="entry name" value="PHO system negative regulator"/>
    <property type="match status" value="1"/>
</dbReference>
<evidence type="ECO:0000256" key="10">
    <source>
        <dbReference type="ARBA" id="ARBA00053974"/>
    </source>
</evidence>
<dbReference type="Gene3D" id="3.30.200.20">
    <property type="entry name" value="Phosphorylase Kinase, domain 1"/>
    <property type="match status" value="1"/>
</dbReference>
<evidence type="ECO:0000313" key="17">
    <source>
        <dbReference type="EMBL" id="KAK3357101.1"/>
    </source>
</evidence>
<name>A0AAJ0MFU8_9PEZI</name>
<keyword evidence="2" id="KW-0723">Serine/threonine-protein kinase</keyword>
<dbReference type="EC" id="3.4.-.-" evidence="13"/>
<dbReference type="GO" id="GO:0006508">
    <property type="term" value="P:proteolysis"/>
    <property type="evidence" value="ECO:0007669"/>
    <property type="project" value="UniProtKB-KW"/>
</dbReference>
<evidence type="ECO:0000256" key="14">
    <source>
        <dbReference type="SAM" id="MobiDB-lite"/>
    </source>
</evidence>
<reference evidence="17" key="2">
    <citation type="submission" date="2023-06" db="EMBL/GenBank/DDBJ databases">
        <authorList>
            <consortium name="Lawrence Berkeley National Laboratory"/>
            <person name="Haridas S."/>
            <person name="Hensen N."/>
            <person name="Bonometti L."/>
            <person name="Westerberg I."/>
            <person name="Brannstrom I.O."/>
            <person name="Guillou S."/>
            <person name="Cros-Aarteil S."/>
            <person name="Calhoun S."/>
            <person name="Kuo A."/>
            <person name="Mondo S."/>
            <person name="Pangilinan J."/>
            <person name="Riley R."/>
            <person name="Labutti K."/>
            <person name="Andreopoulos B."/>
            <person name="Lipzen A."/>
            <person name="Chen C."/>
            <person name="Yanf M."/>
            <person name="Daum C."/>
            <person name="Ng V."/>
            <person name="Clum A."/>
            <person name="Steindorff A."/>
            <person name="Ohm R."/>
            <person name="Martin F."/>
            <person name="Silar P."/>
            <person name="Natvig D."/>
            <person name="Lalanne C."/>
            <person name="Gautier V."/>
            <person name="Ament-Velasquez S.L."/>
            <person name="Kruys A."/>
            <person name="Hutchinson M.I."/>
            <person name="Powell A.J."/>
            <person name="Barry K."/>
            <person name="Miller A.N."/>
            <person name="Grigoriev I.V."/>
            <person name="Debuchy R."/>
            <person name="Gladieux P."/>
            <person name="Thoren M.H."/>
            <person name="Johannesson H."/>
        </authorList>
    </citation>
    <scope>NUCLEOTIDE SEQUENCE</scope>
    <source>
        <strain evidence="17">CBS 955.72</strain>
    </source>
</reference>
<evidence type="ECO:0000256" key="3">
    <source>
        <dbReference type="ARBA" id="ARBA00022679"/>
    </source>
</evidence>
<dbReference type="Pfam" id="PF04389">
    <property type="entry name" value="Peptidase_M28"/>
    <property type="match status" value="1"/>
</dbReference>
<dbReference type="PANTHER" id="PTHR12283:SF2">
    <property type="entry name" value="PEPTIDE HYDROLASE"/>
    <property type="match status" value="1"/>
</dbReference>
<evidence type="ECO:0000256" key="13">
    <source>
        <dbReference type="RuleBase" id="RU361240"/>
    </source>
</evidence>
<feature type="chain" id="PRO_5042459655" description="Peptide hydrolase" evidence="15">
    <location>
        <begin position="47"/>
        <end position="778"/>
    </location>
</feature>
<evidence type="ECO:0000256" key="7">
    <source>
        <dbReference type="ARBA" id="ARBA00023315"/>
    </source>
</evidence>
<feature type="binding site" evidence="12">
    <location>
        <position position="488"/>
    </location>
    <ligand>
        <name>ATP</name>
        <dbReference type="ChEBI" id="CHEBI:30616"/>
    </ligand>
</feature>
<comment type="caution">
    <text evidence="17">The sequence shown here is derived from an EMBL/GenBank/DDBJ whole genome shotgun (WGS) entry which is preliminary data.</text>
</comment>
<keyword evidence="5 17" id="KW-0418">Kinase</keyword>
<feature type="signal peptide" evidence="15">
    <location>
        <begin position="1"/>
        <end position="46"/>
    </location>
</feature>
<dbReference type="InterPro" id="IPR007484">
    <property type="entry name" value="Peptidase_M28"/>
</dbReference>
<evidence type="ECO:0000256" key="15">
    <source>
        <dbReference type="SAM" id="SignalP"/>
    </source>
</evidence>
<evidence type="ECO:0000256" key="8">
    <source>
        <dbReference type="ARBA" id="ARBA00047811"/>
    </source>
</evidence>
<comment type="similarity">
    <text evidence="13">Belongs to the peptidase M28 family.</text>
</comment>
<evidence type="ECO:0000256" key="9">
    <source>
        <dbReference type="ARBA" id="ARBA00048367"/>
    </source>
</evidence>
<dbReference type="PANTHER" id="PTHR12283">
    <property type="entry name" value="GLUTAMINYL-PEPTIDE CYCLOTRANSFERASE"/>
    <property type="match status" value="1"/>
</dbReference>
<dbReference type="GO" id="GO:0008270">
    <property type="term" value="F:zinc ion binding"/>
    <property type="evidence" value="ECO:0007669"/>
    <property type="project" value="TreeGrafter"/>
</dbReference>
<sequence length="778" mass="86879">MRPPTTPPQPFPSTATPRTRTAPLRPLAGLLLLALLSLLLLPRAAAYKPLSDNFLKLVPGGSPADFDITNTASGLLAPLLITRVPGTPGQAAAQQHFVSFFRRALPKWEVIWQNSTGTTPATGDRQVPFQNLVFRREPPWTKRSPGQANLLTLVAHYDSKSTPDGFIGATDSAAPCAVLMHVARSIDQYLTQMHEEMIALGENGGTPAMDMGVQIMLLDGEEAFVSWTDTDSLYGARALAEEWENTPYPALANYRNPMRQISLFVLLDLLGSANPRVPSYFQTTHWAYQKMGAIESRMRDLGLLESKPTSPFLPEGGKLAKMFDRAWVGDDHVPFMARGAPVLHLIPSPFPAVWHTMADDGPHLDIPTVRDWAKIVTAFTLEWLDMMETPSSPTDRRPSLPISIPATAGSILFNPAYTSHPQPPPTAHFTIYTPTPSDPPPPSRRRPAAMDGKRHPSSFQQLEKLGEGTYATVFKGRNRQTGELVALKEIHLDSEEGTPSTAIREISLMKELKHDNIVALHDVIHTENKLMLVFEYMDGDLKNYMDTSGDRGALKPMVIKSFMYQLLKGIDFCHKNRVLHRDLKPQNLLINSKGALKLGDFGLARAFGIPVNTFSNEVVTLWYRAPDVLLGSRTYNTSIDIWSAGCIMAEMYTGRPLFPGTTNEDQIVRIFRIMGTPTERTWPGLSQFPEYKTTWQMYATQGLQTILPQIDPAGIDLLQRMLQLRPELRTSANDALQHPWFNDLMQPQQQQHHQPQQPMMQPHRGYQTVPSQTNYDGY</sequence>
<evidence type="ECO:0000259" key="16">
    <source>
        <dbReference type="PROSITE" id="PS50011"/>
    </source>
</evidence>
<dbReference type="PROSITE" id="PS50011">
    <property type="entry name" value="PROTEIN_KINASE_DOM"/>
    <property type="match status" value="1"/>
</dbReference>
<dbReference type="CDD" id="cd07836">
    <property type="entry name" value="STKc_Pho85"/>
    <property type="match status" value="1"/>
</dbReference>
<dbReference type="InterPro" id="IPR037457">
    <property type="entry name" value="M28_QC"/>
</dbReference>
<evidence type="ECO:0000256" key="6">
    <source>
        <dbReference type="ARBA" id="ARBA00022840"/>
    </source>
</evidence>
<dbReference type="Gene3D" id="1.10.510.10">
    <property type="entry name" value="Transferase(Phosphotransferase) domain 1"/>
    <property type="match status" value="1"/>
</dbReference>
<dbReference type="GO" id="GO:0008233">
    <property type="term" value="F:peptidase activity"/>
    <property type="evidence" value="ECO:0007669"/>
    <property type="project" value="UniProtKB-KW"/>
</dbReference>
<keyword evidence="15" id="KW-0732">Signal</keyword>
<dbReference type="PROSITE" id="PS00107">
    <property type="entry name" value="PROTEIN_KINASE_ATP"/>
    <property type="match status" value="1"/>
</dbReference>
<keyword evidence="13" id="KW-0645">Protease</keyword>
<dbReference type="InterPro" id="IPR011009">
    <property type="entry name" value="Kinase-like_dom_sf"/>
</dbReference>
<comment type="catalytic activity">
    <reaction evidence="9">
        <text>L-seryl-[protein] + ATP = O-phospho-L-seryl-[protein] + ADP + H(+)</text>
        <dbReference type="Rhea" id="RHEA:17989"/>
        <dbReference type="Rhea" id="RHEA-COMP:9863"/>
        <dbReference type="Rhea" id="RHEA-COMP:11604"/>
        <dbReference type="ChEBI" id="CHEBI:15378"/>
        <dbReference type="ChEBI" id="CHEBI:29999"/>
        <dbReference type="ChEBI" id="CHEBI:30616"/>
        <dbReference type="ChEBI" id="CHEBI:83421"/>
        <dbReference type="ChEBI" id="CHEBI:456216"/>
        <dbReference type="EC" id="2.7.11.22"/>
    </reaction>
</comment>
<dbReference type="PROSITE" id="PS00108">
    <property type="entry name" value="PROTEIN_KINASE_ST"/>
    <property type="match status" value="1"/>
</dbReference>
<feature type="region of interest" description="Disordered" evidence="14">
    <location>
        <begin position="424"/>
        <end position="458"/>
    </location>
</feature>
<keyword evidence="6 12" id="KW-0067">ATP-binding</keyword>
<dbReference type="GO" id="GO:0004693">
    <property type="term" value="F:cyclin-dependent protein serine/threonine kinase activity"/>
    <property type="evidence" value="ECO:0007669"/>
    <property type="project" value="UniProtKB-EC"/>
</dbReference>
<evidence type="ECO:0000256" key="5">
    <source>
        <dbReference type="ARBA" id="ARBA00022777"/>
    </source>
</evidence>
<evidence type="ECO:0000256" key="11">
    <source>
        <dbReference type="ARBA" id="ARBA00066118"/>
    </source>
</evidence>
<keyword evidence="7" id="KW-0012">Acyltransferase</keyword>
<dbReference type="InterPro" id="IPR000719">
    <property type="entry name" value="Prot_kinase_dom"/>
</dbReference>
<evidence type="ECO:0000256" key="1">
    <source>
        <dbReference type="ARBA" id="ARBA00006485"/>
    </source>
</evidence>
<feature type="region of interest" description="Disordered" evidence="14">
    <location>
        <begin position="747"/>
        <end position="778"/>
    </location>
</feature>
<evidence type="ECO:0000256" key="4">
    <source>
        <dbReference type="ARBA" id="ARBA00022741"/>
    </source>
</evidence>
<gene>
    <name evidence="17" type="ORF">B0T25DRAFT_450804</name>
</gene>
<accession>A0AAJ0MFU8</accession>
<keyword evidence="13" id="KW-0862">Zinc</keyword>
<feature type="domain" description="Protein kinase" evidence="16">
    <location>
        <begin position="459"/>
        <end position="741"/>
    </location>
</feature>
<dbReference type="SUPFAM" id="SSF56112">
    <property type="entry name" value="Protein kinase-like (PK-like)"/>
    <property type="match status" value="1"/>
</dbReference>
<dbReference type="GO" id="GO:0016603">
    <property type="term" value="F:glutaminyl-peptide cyclotransferase activity"/>
    <property type="evidence" value="ECO:0007669"/>
    <property type="project" value="InterPro"/>
</dbReference>
<dbReference type="CDD" id="cd03880">
    <property type="entry name" value="M28_QC_like"/>
    <property type="match status" value="1"/>
</dbReference>
<proteinExistence type="inferred from homology"/>
<evidence type="ECO:0000256" key="12">
    <source>
        <dbReference type="PROSITE-ProRule" id="PRU10141"/>
    </source>
</evidence>
<comment type="catalytic activity">
    <reaction evidence="8">
        <text>L-threonyl-[protein] + ATP = O-phospho-L-threonyl-[protein] + ADP + H(+)</text>
        <dbReference type="Rhea" id="RHEA:46608"/>
        <dbReference type="Rhea" id="RHEA-COMP:11060"/>
        <dbReference type="Rhea" id="RHEA-COMP:11605"/>
        <dbReference type="ChEBI" id="CHEBI:15378"/>
        <dbReference type="ChEBI" id="CHEBI:30013"/>
        <dbReference type="ChEBI" id="CHEBI:30616"/>
        <dbReference type="ChEBI" id="CHEBI:61977"/>
        <dbReference type="ChEBI" id="CHEBI:456216"/>
        <dbReference type="EC" id="2.7.11.22"/>
    </reaction>
</comment>
<dbReference type="FunFam" id="1.10.510.10:FF:000410">
    <property type="entry name" value="Probable PHO85-cyclin-dependent protein kinase"/>
    <property type="match status" value="1"/>
</dbReference>
<feature type="compositionally biased region" description="Pro residues" evidence="14">
    <location>
        <begin position="1"/>
        <end position="11"/>
    </location>
</feature>
<dbReference type="AlphaFoldDB" id="A0AAJ0MFU8"/>
<dbReference type="Pfam" id="PF00069">
    <property type="entry name" value="Pkinase"/>
    <property type="match status" value="1"/>
</dbReference>
<reference evidence="17" key="1">
    <citation type="journal article" date="2023" name="Mol. Phylogenet. Evol.">
        <title>Genome-scale phylogeny and comparative genomics of the fungal order Sordariales.</title>
        <authorList>
            <person name="Hensen N."/>
            <person name="Bonometti L."/>
            <person name="Westerberg I."/>
            <person name="Brannstrom I.O."/>
            <person name="Guillou S."/>
            <person name="Cros-Aarteil S."/>
            <person name="Calhoun S."/>
            <person name="Haridas S."/>
            <person name="Kuo A."/>
            <person name="Mondo S."/>
            <person name="Pangilinan J."/>
            <person name="Riley R."/>
            <person name="LaButti K."/>
            <person name="Andreopoulos B."/>
            <person name="Lipzen A."/>
            <person name="Chen C."/>
            <person name="Yan M."/>
            <person name="Daum C."/>
            <person name="Ng V."/>
            <person name="Clum A."/>
            <person name="Steindorff A."/>
            <person name="Ohm R.A."/>
            <person name="Martin F."/>
            <person name="Silar P."/>
            <person name="Natvig D.O."/>
            <person name="Lalanne C."/>
            <person name="Gautier V."/>
            <person name="Ament-Velasquez S.L."/>
            <person name="Kruys A."/>
            <person name="Hutchinson M.I."/>
            <person name="Powell A.J."/>
            <person name="Barry K."/>
            <person name="Miller A.N."/>
            <person name="Grigoriev I.V."/>
            <person name="Debuchy R."/>
            <person name="Gladieux P."/>
            <person name="Hiltunen Thoren M."/>
            <person name="Johannesson H."/>
        </authorList>
    </citation>
    <scope>NUCLEOTIDE SEQUENCE</scope>
    <source>
        <strain evidence="17">CBS 955.72</strain>
    </source>
</reference>
<feature type="compositionally biased region" description="Low complexity" evidence="14">
    <location>
        <begin position="12"/>
        <end position="21"/>
    </location>
</feature>
<keyword evidence="13" id="KW-0479">Metal-binding</keyword>
<keyword evidence="4 12" id="KW-0547">Nucleotide-binding</keyword>
<dbReference type="Gene3D" id="3.40.630.10">
    <property type="entry name" value="Zn peptidases"/>
    <property type="match status" value="1"/>
</dbReference>
<keyword evidence="3" id="KW-0808">Transferase</keyword>
<dbReference type="SMART" id="SM00220">
    <property type="entry name" value="S_TKc"/>
    <property type="match status" value="1"/>
</dbReference>
<dbReference type="SUPFAM" id="SSF53187">
    <property type="entry name" value="Zn-dependent exopeptidases"/>
    <property type="match status" value="1"/>
</dbReference>
<dbReference type="InterPro" id="IPR017441">
    <property type="entry name" value="Protein_kinase_ATP_BS"/>
</dbReference>
<comment type="similarity">
    <text evidence="1">Belongs to the protein kinase superfamily. CMGC Ser/Thr protein kinase family. CDC2/CDKX subfamily.</text>
</comment>
<dbReference type="Proteomes" id="UP001275084">
    <property type="component" value="Unassembled WGS sequence"/>
</dbReference>
<evidence type="ECO:0000256" key="2">
    <source>
        <dbReference type="ARBA" id="ARBA00022527"/>
    </source>
</evidence>
<keyword evidence="13" id="KW-0378">Hydrolase</keyword>
<dbReference type="InterPro" id="IPR008271">
    <property type="entry name" value="Ser/Thr_kinase_AS"/>
</dbReference>
<organism evidence="17 18">
    <name type="scientific">Lasiosphaeria hispida</name>
    <dbReference type="NCBI Taxonomy" id="260671"/>
    <lineage>
        <taxon>Eukaryota</taxon>
        <taxon>Fungi</taxon>
        <taxon>Dikarya</taxon>
        <taxon>Ascomycota</taxon>
        <taxon>Pezizomycotina</taxon>
        <taxon>Sordariomycetes</taxon>
        <taxon>Sordariomycetidae</taxon>
        <taxon>Sordariales</taxon>
        <taxon>Lasiosphaeriaceae</taxon>
        <taxon>Lasiosphaeria</taxon>
    </lineage>
</organism>
<feature type="compositionally biased region" description="Polar residues" evidence="14">
    <location>
        <begin position="768"/>
        <end position="778"/>
    </location>
</feature>
<dbReference type="GO" id="GO:0005524">
    <property type="term" value="F:ATP binding"/>
    <property type="evidence" value="ECO:0007669"/>
    <property type="project" value="UniProtKB-UniRule"/>
</dbReference>
<comment type="subunit">
    <text evidence="11">Interacts with a number of cyclins.</text>
</comment>
<keyword evidence="18" id="KW-1185">Reference proteome</keyword>
<dbReference type="InterPro" id="IPR040234">
    <property type="entry name" value="QC/QCL"/>
</dbReference>
<dbReference type="EMBL" id="JAUIQD010000003">
    <property type="protein sequence ID" value="KAK3357101.1"/>
    <property type="molecule type" value="Genomic_DNA"/>
</dbReference>
<feature type="compositionally biased region" description="Low complexity" evidence="14">
    <location>
        <begin position="747"/>
        <end position="763"/>
    </location>
</feature>